<dbReference type="PANTHER" id="PTHR33392:SF6">
    <property type="entry name" value="POLYISOPRENYL-TEICHOIC ACID--PEPTIDOGLYCAN TEICHOIC ACID TRANSFERASE TAGU"/>
    <property type="match status" value="1"/>
</dbReference>
<keyword evidence="2" id="KW-0812">Transmembrane</keyword>
<reference evidence="4 5" key="1">
    <citation type="submission" date="2021-03" db="EMBL/GenBank/DDBJ databases">
        <title>Genomic Encyclopedia of Type Strains, Phase IV (KMG-IV): sequencing the most valuable type-strain genomes for metagenomic binning, comparative biology and taxonomic classification.</title>
        <authorList>
            <person name="Goeker M."/>
        </authorList>
    </citation>
    <scope>NUCLEOTIDE SEQUENCE [LARGE SCALE GENOMIC DNA]</scope>
    <source>
        <strain evidence="4 5">DSM 28650</strain>
    </source>
</reference>
<gene>
    <name evidence="4" type="ORF">J2Z44_000948</name>
</gene>
<dbReference type="Gene3D" id="3.40.630.190">
    <property type="entry name" value="LCP protein"/>
    <property type="match status" value="1"/>
</dbReference>
<keyword evidence="2" id="KW-0472">Membrane</keyword>
<keyword evidence="5" id="KW-1185">Reference proteome</keyword>
<evidence type="ECO:0000313" key="5">
    <source>
        <dbReference type="Proteomes" id="UP001519308"/>
    </source>
</evidence>
<dbReference type="RefSeq" id="WP_021283137.1">
    <property type="nucleotide sequence ID" value="NZ_JAGGLL010000005.1"/>
</dbReference>
<proteinExistence type="inferred from homology"/>
<evidence type="ECO:0000313" key="4">
    <source>
        <dbReference type="EMBL" id="MBP2021161.1"/>
    </source>
</evidence>
<organism evidence="4 5">
    <name type="scientific">Clostridium punense</name>
    <dbReference type="NCBI Taxonomy" id="1054297"/>
    <lineage>
        <taxon>Bacteria</taxon>
        <taxon>Bacillati</taxon>
        <taxon>Bacillota</taxon>
        <taxon>Clostridia</taxon>
        <taxon>Eubacteriales</taxon>
        <taxon>Clostridiaceae</taxon>
        <taxon>Clostridium</taxon>
    </lineage>
</organism>
<dbReference type="EMBL" id="JAGGLL010000005">
    <property type="protein sequence ID" value="MBP2021161.1"/>
    <property type="molecule type" value="Genomic_DNA"/>
</dbReference>
<name>A0ABS4K054_9CLOT</name>
<protein>
    <submittedName>
        <fullName evidence="4">LCP family protein required for cell wall assembly</fullName>
    </submittedName>
</protein>
<dbReference type="InterPro" id="IPR004474">
    <property type="entry name" value="LytR_CpsA_psr"/>
</dbReference>
<comment type="similarity">
    <text evidence="1">Belongs to the LytR/CpsA/Psr (LCP) family.</text>
</comment>
<evidence type="ECO:0000256" key="2">
    <source>
        <dbReference type="SAM" id="Phobius"/>
    </source>
</evidence>
<comment type="caution">
    <text evidence="4">The sequence shown here is derived from an EMBL/GenBank/DDBJ whole genome shotgun (WGS) entry which is preliminary data.</text>
</comment>
<dbReference type="PANTHER" id="PTHR33392">
    <property type="entry name" value="POLYISOPRENYL-TEICHOIC ACID--PEPTIDOGLYCAN TEICHOIC ACID TRANSFERASE TAGU"/>
    <property type="match status" value="1"/>
</dbReference>
<feature type="transmembrane region" description="Helical" evidence="2">
    <location>
        <begin position="21"/>
        <end position="43"/>
    </location>
</feature>
<evidence type="ECO:0000256" key="1">
    <source>
        <dbReference type="ARBA" id="ARBA00006068"/>
    </source>
</evidence>
<sequence>MGERMEKNKTQRIKRKRRQRKILLGLIIFLAFIVVSTVAYGYLTLSKIKTKDFTEDKQELGIEQKVEEKITDEKKKIRNIVLLGIDQLEGDVGRSDAVVIATVDPVHKKLKLTSLMRDSYVNIPSCGYDKLTHAYAFGKEQLSLKTINQNFGLNITDYVKVNFGQMEKVIDAVGGLDIEIRSDELANMNKHIRDLSKKGGVTAEEISSPGMKHLNGLQALAYTRIRGTDGGDYERTERHRNVLTMLFDKITSAGLGKLPGIVNKLLPLVETSLSSGEILDLASTALTIGNKKIEQQRFPLDKFSKGDIINEVYQLQFDEEPTRDQIFKYLFEDIKPN</sequence>
<dbReference type="InterPro" id="IPR050922">
    <property type="entry name" value="LytR/CpsA/Psr_CW_biosynth"/>
</dbReference>
<dbReference type="Proteomes" id="UP001519308">
    <property type="component" value="Unassembled WGS sequence"/>
</dbReference>
<dbReference type="NCBIfam" id="TIGR00350">
    <property type="entry name" value="lytR_cpsA_psr"/>
    <property type="match status" value="1"/>
</dbReference>
<keyword evidence="2" id="KW-1133">Transmembrane helix</keyword>
<dbReference type="Pfam" id="PF03816">
    <property type="entry name" value="LytR_cpsA_psr"/>
    <property type="match status" value="1"/>
</dbReference>
<feature type="domain" description="Cell envelope-related transcriptional attenuator" evidence="3">
    <location>
        <begin position="94"/>
        <end position="251"/>
    </location>
</feature>
<evidence type="ECO:0000259" key="3">
    <source>
        <dbReference type="Pfam" id="PF03816"/>
    </source>
</evidence>
<accession>A0ABS4K054</accession>